<dbReference type="Pfam" id="PF13439">
    <property type="entry name" value="Glyco_transf_4"/>
    <property type="match status" value="1"/>
</dbReference>
<protein>
    <submittedName>
        <fullName evidence="4">Glycosyl transferase group 1</fullName>
    </submittedName>
</protein>
<evidence type="ECO:0000256" key="2">
    <source>
        <dbReference type="ARBA" id="ARBA00022679"/>
    </source>
</evidence>
<evidence type="ECO:0000313" key="5">
    <source>
        <dbReference type="Proteomes" id="UP000004662"/>
    </source>
</evidence>
<keyword evidence="2 4" id="KW-0808">Transferase</keyword>
<dbReference type="Pfam" id="PF13692">
    <property type="entry name" value="Glyco_trans_1_4"/>
    <property type="match status" value="1"/>
</dbReference>
<reference evidence="5" key="1">
    <citation type="journal article" date="2015" name="Genome Announc.">
        <title>High-Quality Draft Genome Sequence of Desulfovibrio carbinoliphilus FW-101-2B, an Organic Acid-Oxidizing Sulfate-Reducing Bacterium Isolated from Uranium(VI)-Contaminated Groundwater.</title>
        <authorList>
            <person name="Ramsay B.D."/>
            <person name="Hwang C."/>
            <person name="Woo H.L."/>
            <person name="Carroll S.L."/>
            <person name="Lucas S."/>
            <person name="Han J."/>
            <person name="Lapidus A.L."/>
            <person name="Cheng J.F."/>
            <person name="Goodwin L.A."/>
            <person name="Pitluck S."/>
            <person name="Peters L."/>
            <person name="Chertkov O."/>
            <person name="Held B."/>
            <person name="Detter J.C."/>
            <person name="Han C.S."/>
            <person name="Tapia R."/>
            <person name="Land M.L."/>
            <person name="Hauser L.J."/>
            <person name="Kyrpides N.C."/>
            <person name="Ivanova N.N."/>
            <person name="Mikhailova N."/>
            <person name="Pagani I."/>
            <person name="Woyke T."/>
            <person name="Arkin A.P."/>
            <person name="Dehal P."/>
            <person name="Chivian D."/>
            <person name="Criddle C.S."/>
            <person name="Wu W."/>
            <person name="Chakraborty R."/>
            <person name="Hazen T.C."/>
            <person name="Fields M.W."/>
        </authorList>
    </citation>
    <scope>NUCLEOTIDE SEQUENCE [LARGE SCALE GENOMIC DNA]</scope>
    <source>
        <strain evidence="5">FW-101-2B</strain>
    </source>
</reference>
<dbReference type="STRING" id="694327.DFW101_0117"/>
<dbReference type="InterPro" id="IPR028098">
    <property type="entry name" value="Glyco_trans_4-like_N"/>
</dbReference>
<gene>
    <name evidence="4" type="ORF">DFW101_0117</name>
</gene>
<evidence type="ECO:0000313" key="4">
    <source>
        <dbReference type="EMBL" id="EHJ46134.1"/>
    </source>
</evidence>
<name>G7QCH8_9BACT</name>
<organism evidence="4 5">
    <name type="scientific">Solidesulfovibrio carbinoliphilus subsp. oakridgensis</name>
    <dbReference type="NCBI Taxonomy" id="694327"/>
    <lineage>
        <taxon>Bacteria</taxon>
        <taxon>Pseudomonadati</taxon>
        <taxon>Thermodesulfobacteriota</taxon>
        <taxon>Desulfovibrionia</taxon>
        <taxon>Desulfovibrionales</taxon>
        <taxon>Desulfovibrionaceae</taxon>
        <taxon>Solidesulfovibrio</taxon>
    </lineage>
</organism>
<dbReference type="PANTHER" id="PTHR12526:SF510">
    <property type="entry name" value="D-INOSITOL 3-PHOSPHATE GLYCOSYLTRANSFERASE"/>
    <property type="match status" value="1"/>
</dbReference>
<dbReference type="AlphaFoldDB" id="G7QCH8"/>
<evidence type="ECO:0000256" key="1">
    <source>
        <dbReference type="ARBA" id="ARBA00022676"/>
    </source>
</evidence>
<dbReference type="OrthoDB" id="267270at2"/>
<dbReference type="HOGENOM" id="CLU_009583_14_2_7"/>
<dbReference type="CDD" id="cd03801">
    <property type="entry name" value="GT4_PimA-like"/>
    <property type="match status" value="1"/>
</dbReference>
<dbReference type="PANTHER" id="PTHR12526">
    <property type="entry name" value="GLYCOSYLTRANSFERASE"/>
    <property type="match status" value="1"/>
</dbReference>
<dbReference type="RefSeq" id="WP_009179592.1">
    <property type="nucleotide sequence ID" value="NZ_CM001368.1"/>
</dbReference>
<keyword evidence="1" id="KW-0328">Glycosyltransferase</keyword>
<dbReference type="EMBL" id="CM001368">
    <property type="protein sequence ID" value="EHJ46134.1"/>
    <property type="molecule type" value="Genomic_DNA"/>
</dbReference>
<evidence type="ECO:0000259" key="3">
    <source>
        <dbReference type="Pfam" id="PF13439"/>
    </source>
</evidence>
<dbReference type="eggNOG" id="COG0438">
    <property type="taxonomic scope" value="Bacteria"/>
</dbReference>
<accession>G7QCH8</accession>
<dbReference type="Proteomes" id="UP000004662">
    <property type="component" value="Chromosome"/>
</dbReference>
<dbReference type="Gene3D" id="3.40.50.2000">
    <property type="entry name" value="Glycogen Phosphorylase B"/>
    <property type="match status" value="2"/>
</dbReference>
<sequence>MKPRPTPDAPRLGYLLRTFPVLSETFVAGEIRSVAALTGQAPVVAALYRPGPGQAGGWSPAPGDALRYWNDIDKRHLGGLALAHAGLLAKAPARCLDCLLWPGPGRLALKDRIKAPALARFFLDHGVTHLHSHFGWEQADMLAHLHRLTGLPFSLTLHAADIFVSPDCLRQRLADAAFVATISDYNKALLLDRLGLPGERVHVVRCGVDLPTFPFGPAPEASPPRLVSIGRMVPKKGFDVLLRALALLRDDGVAFAAELVGDGPLRSDLARLAGQLGLADAVTFTGTLEPSEAACRLGRGSVFVLACQKGPDGDMDGIPVALMEAMALGRPVVSTLLSGIPELVADGCGLLAAPGDPRSLAEALRRVLSEKDLAGRLAAAGRQRVEEAFTLDGQARRILELAAGRGPEGQA</sequence>
<feature type="domain" description="Glycosyltransferase subfamily 4-like N-terminal" evidence="3">
    <location>
        <begin position="107"/>
        <end position="210"/>
    </location>
</feature>
<dbReference type="SUPFAM" id="SSF53756">
    <property type="entry name" value="UDP-Glycosyltransferase/glycogen phosphorylase"/>
    <property type="match status" value="1"/>
</dbReference>
<proteinExistence type="predicted"/>
<dbReference type="GO" id="GO:0016757">
    <property type="term" value="F:glycosyltransferase activity"/>
    <property type="evidence" value="ECO:0007669"/>
    <property type="project" value="UniProtKB-KW"/>
</dbReference>
<keyword evidence="5" id="KW-1185">Reference proteome</keyword>